<evidence type="ECO:0000313" key="1">
    <source>
        <dbReference type="EMBL" id="AGS52917.1"/>
    </source>
</evidence>
<accession>A0A806KE54</accession>
<name>A0A806KE54_9BACT</name>
<organism evidence="1">
    <name type="scientific">uncultured bacterium contig00019</name>
    <dbReference type="NCBI Taxonomy" id="1181510"/>
    <lineage>
        <taxon>Bacteria</taxon>
        <taxon>environmental samples</taxon>
    </lineage>
</organism>
<dbReference type="AlphaFoldDB" id="A0A806KE54"/>
<dbReference type="EMBL" id="JQ844216">
    <property type="protein sequence ID" value="AGS52917.1"/>
    <property type="molecule type" value="Genomic_DNA"/>
</dbReference>
<reference evidence="1" key="1">
    <citation type="submission" date="2012-03" db="EMBL/GenBank/DDBJ databases">
        <title>Functional metagenomics reveals considerable lignocellulase gene clusters in the gut microbiome of a wood-feeding higher termite.</title>
        <authorList>
            <person name="Liu N."/>
        </authorList>
    </citation>
    <scope>NUCLEOTIDE SEQUENCE</scope>
</reference>
<protein>
    <submittedName>
        <fullName evidence="1">Uncharacterized protein</fullName>
    </submittedName>
</protein>
<sequence length="63" mass="7484">MAASHIKFTIIKAVFLYPVKKFDAAPFELTQFKKETENSYARFIFRQGKYKAGYLFYSYKEVL</sequence>
<proteinExistence type="predicted"/>